<gene>
    <name evidence="2" type="ORF">SEMRO_219_G090390.1</name>
</gene>
<keyword evidence="3" id="KW-1185">Reference proteome</keyword>
<evidence type="ECO:0000313" key="2">
    <source>
        <dbReference type="EMBL" id="CAB9505113.1"/>
    </source>
</evidence>
<dbReference type="SUPFAM" id="SSF53098">
    <property type="entry name" value="Ribonuclease H-like"/>
    <property type="match status" value="1"/>
</dbReference>
<organism evidence="2 3">
    <name type="scientific">Seminavis robusta</name>
    <dbReference type="NCBI Taxonomy" id="568900"/>
    <lineage>
        <taxon>Eukaryota</taxon>
        <taxon>Sar</taxon>
        <taxon>Stramenopiles</taxon>
        <taxon>Ochrophyta</taxon>
        <taxon>Bacillariophyta</taxon>
        <taxon>Bacillariophyceae</taxon>
        <taxon>Bacillariophycidae</taxon>
        <taxon>Naviculales</taxon>
        <taxon>Naviculaceae</taxon>
        <taxon>Seminavis</taxon>
    </lineage>
</organism>
<sequence>MLHYAGMIRSRWNYKHYYNKNQKALELDDNQFWMIAQLYAVLYAMRVILMQTQTNGNGTISYAPFFIYRVFSHYVTADHYWVPETRRSETPDREGKWDGNAHFPRQKFDGTPTCPRPTVEGEGETLLCYVPGAMNRIGMTRIKKADLDAIPKKLIDRLVDNLGEYGANMARHNNKSRILGMSVNPFATKFLIPELLALSKDVEEVDGELGGLACNVDTLAKRYLKDAIKDVCSELLKRPQQRAAEERAVTFNADDPLLTKAEKRRRLQMSAEPEQEAPQEEGVDRVAATIDAWFDQDFKLVAILTKQKRHVPLPIISTIGTNKIEWVENVELVAKHFDLLEWWETHGKSAFPLIYPVAICILAVPESNGHQERTFSAATWMDGILKQLQHDITFQMKVLTYKNSKFMDEHRFHLRKDQLDKAKRRTTDLLERIAKKKPEEEISPAFQDMLELGVLEAMKALEEARQDD</sequence>
<dbReference type="OrthoDB" id="6148792at2759"/>
<dbReference type="Proteomes" id="UP001153069">
    <property type="component" value="Unassembled WGS sequence"/>
</dbReference>
<name>A0A9N8DLE7_9STRA</name>
<proteinExistence type="predicted"/>
<accession>A0A9N8DLE7</accession>
<protein>
    <recommendedName>
        <fullName evidence="1">HAT C-terminal dimerisation domain-containing protein</fullName>
    </recommendedName>
</protein>
<evidence type="ECO:0000313" key="3">
    <source>
        <dbReference type="Proteomes" id="UP001153069"/>
    </source>
</evidence>
<dbReference type="Pfam" id="PF05699">
    <property type="entry name" value="Dimer_Tnp_hAT"/>
    <property type="match status" value="1"/>
</dbReference>
<dbReference type="AlphaFoldDB" id="A0A9N8DLE7"/>
<dbReference type="EMBL" id="CAICTM010000218">
    <property type="protein sequence ID" value="CAB9505113.1"/>
    <property type="molecule type" value="Genomic_DNA"/>
</dbReference>
<feature type="domain" description="HAT C-terminal dimerisation" evidence="1">
    <location>
        <begin position="332"/>
        <end position="378"/>
    </location>
</feature>
<evidence type="ECO:0000259" key="1">
    <source>
        <dbReference type="Pfam" id="PF05699"/>
    </source>
</evidence>
<dbReference type="GO" id="GO:0046983">
    <property type="term" value="F:protein dimerization activity"/>
    <property type="evidence" value="ECO:0007669"/>
    <property type="project" value="InterPro"/>
</dbReference>
<dbReference type="InterPro" id="IPR008906">
    <property type="entry name" value="HATC_C_dom"/>
</dbReference>
<comment type="caution">
    <text evidence="2">The sequence shown here is derived from an EMBL/GenBank/DDBJ whole genome shotgun (WGS) entry which is preliminary data.</text>
</comment>
<dbReference type="InterPro" id="IPR012337">
    <property type="entry name" value="RNaseH-like_sf"/>
</dbReference>
<reference evidence="2" key="1">
    <citation type="submission" date="2020-06" db="EMBL/GenBank/DDBJ databases">
        <authorList>
            <consortium name="Plant Systems Biology data submission"/>
        </authorList>
    </citation>
    <scope>NUCLEOTIDE SEQUENCE</scope>
    <source>
        <strain evidence="2">D6</strain>
    </source>
</reference>